<sequence>MAAENRSGAGRAETEGDQTALETQVEVMLKQMDEQFKKMSDQIIMRLDEMGKRVEDLEKNIRDLMEQVDTKEGPTPTDPPTRK</sequence>
<dbReference type="AlphaFoldDB" id="A0AA35QW58"/>
<dbReference type="EMBL" id="CASHTH010000190">
    <property type="protein sequence ID" value="CAI7993485.1"/>
    <property type="molecule type" value="Genomic_DNA"/>
</dbReference>
<dbReference type="GO" id="GO:0003714">
    <property type="term" value="F:transcription corepressor activity"/>
    <property type="evidence" value="ECO:0007669"/>
    <property type="project" value="InterPro"/>
</dbReference>
<dbReference type="PANTHER" id="PTHR19424:SF0">
    <property type="entry name" value="HEAT SHOCK FACTOR BINDING PROTEIN 1"/>
    <property type="match status" value="1"/>
</dbReference>
<feature type="region of interest" description="Disordered" evidence="2">
    <location>
        <begin position="1"/>
        <end position="21"/>
    </location>
</feature>
<evidence type="ECO:0000313" key="3">
    <source>
        <dbReference type="EMBL" id="CAI7993485.1"/>
    </source>
</evidence>
<organism evidence="3 4">
    <name type="scientific">Geodia barretti</name>
    <name type="common">Barrett's horny sponge</name>
    <dbReference type="NCBI Taxonomy" id="519541"/>
    <lineage>
        <taxon>Eukaryota</taxon>
        <taxon>Metazoa</taxon>
        <taxon>Porifera</taxon>
        <taxon>Demospongiae</taxon>
        <taxon>Heteroscleromorpha</taxon>
        <taxon>Tetractinellida</taxon>
        <taxon>Astrophorina</taxon>
        <taxon>Geodiidae</taxon>
        <taxon>Geodia</taxon>
    </lineage>
</organism>
<name>A0AA35QW58_GEOBA</name>
<reference evidence="3" key="1">
    <citation type="submission" date="2023-03" db="EMBL/GenBank/DDBJ databases">
        <authorList>
            <person name="Steffen K."/>
            <person name="Cardenas P."/>
        </authorList>
    </citation>
    <scope>NUCLEOTIDE SEQUENCE</scope>
</reference>
<comment type="caution">
    <text evidence="3">The sequence shown here is derived from an EMBL/GenBank/DDBJ whole genome shotgun (WGS) entry which is preliminary data.</text>
</comment>
<feature type="region of interest" description="Disordered" evidence="2">
    <location>
        <begin position="64"/>
        <end position="83"/>
    </location>
</feature>
<evidence type="ECO:0000256" key="1">
    <source>
        <dbReference type="ARBA" id="ARBA00006349"/>
    </source>
</evidence>
<dbReference type="GO" id="GO:0005829">
    <property type="term" value="C:cytosol"/>
    <property type="evidence" value="ECO:0007669"/>
    <property type="project" value="TreeGrafter"/>
</dbReference>
<protein>
    <submittedName>
        <fullName evidence="3">Heat shock factor-binding protein 1</fullName>
    </submittedName>
</protein>
<keyword evidence="4" id="KW-1185">Reference proteome</keyword>
<dbReference type="GO" id="GO:0005634">
    <property type="term" value="C:nucleus"/>
    <property type="evidence" value="ECO:0007669"/>
    <property type="project" value="TreeGrafter"/>
</dbReference>
<accession>A0AA35QW58</accession>
<evidence type="ECO:0000256" key="2">
    <source>
        <dbReference type="SAM" id="MobiDB-lite"/>
    </source>
</evidence>
<dbReference type="GO" id="GO:0070370">
    <property type="term" value="P:cellular heat acclimation"/>
    <property type="evidence" value="ECO:0007669"/>
    <property type="project" value="TreeGrafter"/>
</dbReference>
<gene>
    <name evidence="3" type="ORF">GBAR_LOCUS1261</name>
</gene>
<dbReference type="Proteomes" id="UP001174909">
    <property type="component" value="Unassembled WGS sequence"/>
</dbReference>
<comment type="similarity">
    <text evidence="1">Belongs to the HSBP1 family.</text>
</comment>
<keyword evidence="3" id="KW-0346">Stress response</keyword>
<dbReference type="Pfam" id="PF06825">
    <property type="entry name" value="HSBP1"/>
    <property type="match status" value="1"/>
</dbReference>
<dbReference type="InterPro" id="IPR009643">
    <property type="entry name" value="HS1-bd"/>
</dbReference>
<dbReference type="Gene3D" id="1.20.5.430">
    <property type="match status" value="1"/>
</dbReference>
<dbReference type="PANTHER" id="PTHR19424">
    <property type="entry name" value="HEAT SHOCK FACTOR BINDING PROTEIN 1"/>
    <property type="match status" value="1"/>
</dbReference>
<proteinExistence type="inferred from homology"/>
<evidence type="ECO:0000313" key="4">
    <source>
        <dbReference type="Proteomes" id="UP001174909"/>
    </source>
</evidence>